<name>A0A9E7MJ79_9CAUD</name>
<organism evidence="1 2">
    <name type="scientific">Arthrobacter phage SWEP2</name>
    <dbReference type="NCBI Taxonomy" id="2945958"/>
    <lineage>
        <taxon>Viruses</taxon>
        <taxon>Duplodnaviria</taxon>
        <taxon>Heunggongvirae</taxon>
        <taxon>Uroviricota</taxon>
        <taxon>Caudoviricetes</taxon>
        <taxon>Casidaviridae</taxon>
        <taxon>Swepdovirus</taxon>
        <taxon>Swepdovirus SWEP2</taxon>
    </lineage>
</organism>
<sequence>MARRYGRIHQALSWVRVRVYAAGLRPRSGSILYSPSLDLIYSMADQIPLMKEALRATHK</sequence>
<proteinExistence type="predicted"/>
<dbReference type="EMBL" id="ON528933">
    <property type="protein sequence ID" value="USL85100.1"/>
    <property type="molecule type" value="Genomic_DNA"/>
</dbReference>
<evidence type="ECO:0000313" key="1">
    <source>
        <dbReference type="EMBL" id="USL85100.1"/>
    </source>
</evidence>
<protein>
    <submittedName>
        <fullName evidence="1">Uncharacterized protein</fullName>
    </submittedName>
</protein>
<keyword evidence="2" id="KW-1185">Reference proteome</keyword>
<accession>A0A9E7MJ79</accession>
<reference evidence="1" key="1">
    <citation type="submission" date="2022-05" db="EMBL/GenBank/DDBJ databases">
        <authorList>
            <person name="Ruan C."/>
        </authorList>
    </citation>
    <scope>NUCLEOTIDE SEQUENCE</scope>
</reference>
<dbReference type="Proteomes" id="UP001057418">
    <property type="component" value="Segment"/>
</dbReference>
<evidence type="ECO:0000313" key="2">
    <source>
        <dbReference type="Proteomes" id="UP001057418"/>
    </source>
</evidence>